<sequence length="182" mass="21725">MKVNLRREYEDDWPWLWHWRHELDDAEWKQWDSPFLHDHIRRLSYEEFKQAQVLNTRFGSIIEADGQRVGTVNRSELPPRGGGWWDIGIVIYDPTYRNQGIGTEAGRLWIDHTFNHTRAHVVTLSTWSGNEPMIKTGERLGLKECSRIPEARSWKGLRYDVVQMSVLRADWEKQRLDRARTR</sequence>
<dbReference type="AlphaFoldDB" id="A0A3Q9G3J3"/>
<evidence type="ECO:0000313" key="2">
    <source>
        <dbReference type="EMBL" id="AZQ76552.1"/>
    </source>
</evidence>
<organism evidence="2 3">
    <name type="scientific">Flaviflexus ciconiae</name>
    <dbReference type="NCBI Taxonomy" id="2496867"/>
    <lineage>
        <taxon>Bacteria</taxon>
        <taxon>Bacillati</taxon>
        <taxon>Actinomycetota</taxon>
        <taxon>Actinomycetes</taxon>
        <taxon>Actinomycetales</taxon>
        <taxon>Actinomycetaceae</taxon>
        <taxon>Flaviflexus</taxon>
    </lineage>
</organism>
<keyword evidence="2" id="KW-0808">Transferase</keyword>
<evidence type="ECO:0000313" key="3">
    <source>
        <dbReference type="Proteomes" id="UP000280344"/>
    </source>
</evidence>
<dbReference type="EMBL" id="CP034593">
    <property type="protein sequence ID" value="AZQ76552.1"/>
    <property type="molecule type" value="Genomic_DNA"/>
</dbReference>
<name>A0A3Q9G3J3_9ACTO</name>
<dbReference type="GO" id="GO:0016747">
    <property type="term" value="F:acyltransferase activity, transferring groups other than amino-acyl groups"/>
    <property type="evidence" value="ECO:0007669"/>
    <property type="project" value="InterPro"/>
</dbReference>
<feature type="domain" description="N-acetyltransferase" evidence="1">
    <location>
        <begin position="3"/>
        <end position="169"/>
    </location>
</feature>
<dbReference type="KEGG" id="flh:EJ997_03515"/>
<accession>A0A3Q9G3J3</accession>
<dbReference type="SUPFAM" id="SSF55729">
    <property type="entry name" value="Acyl-CoA N-acyltransferases (Nat)"/>
    <property type="match status" value="1"/>
</dbReference>
<keyword evidence="3" id="KW-1185">Reference proteome</keyword>
<proteinExistence type="predicted"/>
<dbReference type="InterPro" id="IPR000182">
    <property type="entry name" value="GNAT_dom"/>
</dbReference>
<dbReference type="Gene3D" id="3.40.630.30">
    <property type="match status" value="1"/>
</dbReference>
<gene>
    <name evidence="2" type="ORF">EJ997_03515</name>
</gene>
<dbReference type="CDD" id="cd04301">
    <property type="entry name" value="NAT_SF"/>
    <property type="match status" value="1"/>
</dbReference>
<reference evidence="2 3" key="1">
    <citation type="submission" date="2018-12" db="EMBL/GenBank/DDBJ databases">
        <title>Complete genome sequence of Flaviflexus sp. H23T48.</title>
        <authorList>
            <person name="Bae J.-W."/>
            <person name="Lee J.-Y."/>
        </authorList>
    </citation>
    <scope>NUCLEOTIDE SEQUENCE [LARGE SCALE GENOMIC DNA]</scope>
    <source>
        <strain evidence="2 3">H23T48</strain>
    </source>
</reference>
<dbReference type="Pfam" id="PF13302">
    <property type="entry name" value="Acetyltransf_3"/>
    <property type="match status" value="1"/>
</dbReference>
<dbReference type="OrthoDB" id="9814648at2"/>
<evidence type="ECO:0000259" key="1">
    <source>
        <dbReference type="PROSITE" id="PS51186"/>
    </source>
</evidence>
<protein>
    <submittedName>
        <fullName evidence="2">N-acetyltransferase</fullName>
    </submittedName>
</protein>
<dbReference type="PROSITE" id="PS51186">
    <property type="entry name" value="GNAT"/>
    <property type="match status" value="1"/>
</dbReference>
<dbReference type="Proteomes" id="UP000280344">
    <property type="component" value="Chromosome"/>
</dbReference>
<dbReference type="RefSeq" id="WP_126703360.1">
    <property type="nucleotide sequence ID" value="NZ_CP034593.1"/>
</dbReference>
<dbReference type="PANTHER" id="PTHR43415:SF4">
    <property type="entry name" value="N-ACETYLTRANSFERASE DOMAIN-CONTAINING PROTEIN"/>
    <property type="match status" value="1"/>
</dbReference>
<dbReference type="PANTHER" id="PTHR43415">
    <property type="entry name" value="SPERMIDINE N(1)-ACETYLTRANSFERASE"/>
    <property type="match status" value="1"/>
</dbReference>
<dbReference type="InterPro" id="IPR016181">
    <property type="entry name" value="Acyl_CoA_acyltransferase"/>
</dbReference>